<evidence type="ECO:0000313" key="3">
    <source>
        <dbReference type="Proteomes" id="UP000799291"/>
    </source>
</evidence>
<dbReference type="InterPro" id="IPR002575">
    <property type="entry name" value="Aminoglycoside_PTrfase"/>
</dbReference>
<dbReference type="Gene3D" id="3.90.1200.10">
    <property type="match status" value="1"/>
</dbReference>
<dbReference type="OrthoDB" id="5598852at2759"/>
<dbReference type="EMBL" id="MU005578">
    <property type="protein sequence ID" value="KAF2685931.1"/>
    <property type="molecule type" value="Genomic_DNA"/>
</dbReference>
<proteinExistence type="predicted"/>
<accession>A0A6G1J6U1</accession>
<organism evidence="2 3">
    <name type="scientific">Lentithecium fluviatile CBS 122367</name>
    <dbReference type="NCBI Taxonomy" id="1168545"/>
    <lineage>
        <taxon>Eukaryota</taxon>
        <taxon>Fungi</taxon>
        <taxon>Dikarya</taxon>
        <taxon>Ascomycota</taxon>
        <taxon>Pezizomycotina</taxon>
        <taxon>Dothideomycetes</taxon>
        <taxon>Pleosporomycetidae</taxon>
        <taxon>Pleosporales</taxon>
        <taxon>Massarineae</taxon>
        <taxon>Lentitheciaceae</taxon>
        <taxon>Lentithecium</taxon>
    </lineage>
</organism>
<keyword evidence="3" id="KW-1185">Reference proteome</keyword>
<dbReference type="InterPro" id="IPR011009">
    <property type="entry name" value="Kinase-like_dom_sf"/>
</dbReference>
<protein>
    <recommendedName>
        <fullName evidence="1">Aminoglycoside phosphotransferase domain-containing protein</fullName>
    </recommendedName>
</protein>
<evidence type="ECO:0000313" key="2">
    <source>
        <dbReference type="EMBL" id="KAF2685931.1"/>
    </source>
</evidence>
<feature type="domain" description="Aminoglycoside phosphotransferase" evidence="1">
    <location>
        <begin position="80"/>
        <end position="142"/>
    </location>
</feature>
<dbReference type="Pfam" id="PF01636">
    <property type="entry name" value="APH"/>
    <property type="match status" value="1"/>
</dbReference>
<name>A0A6G1J6U1_9PLEO</name>
<sequence length="245" mass="27467">MPYLQGISCLNALACQVEMDEVTEAKHVCFVLHLARYFARCWSEPQYVTAKARAESLEGIQCRLTLLMGSPSRVLGTSQRSAVSELERSLPTLFAREYPQVLTNGDFSRPNILVGEDTCEITGIVDWSLAAIIPFGMELDRLFLMTGYMDRGGWHDYACRSRLHDIFWDEFWSASGVGDDVWRDKVHNMAERGARVGAILRYAVQRNADGSPSKTLASNSASTWRYLQAWLASLLPGSMEKENAS</sequence>
<dbReference type="Proteomes" id="UP000799291">
    <property type="component" value="Unassembled WGS sequence"/>
</dbReference>
<evidence type="ECO:0000259" key="1">
    <source>
        <dbReference type="Pfam" id="PF01636"/>
    </source>
</evidence>
<gene>
    <name evidence="2" type="ORF">K458DRAFT_430612</name>
</gene>
<dbReference type="SUPFAM" id="SSF56112">
    <property type="entry name" value="Protein kinase-like (PK-like)"/>
    <property type="match status" value="1"/>
</dbReference>
<dbReference type="AlphaFoldDB" id="A0A6G1J6U1"/>
<reference evidence="2" key="1">
    <citation type="journal article" date="2020" name="Stud. Mycol.">
        <title>101 Dothideomycetes genomes: a test case for predicting lifestyles and emergence of pathogens.</title>
        <authorList>
            <person name="Haridas S."/>
            <person name="Albert R."/>
            <person name="Binder M."/>
            <person name="Bloem J."/>
            <person name="Labutti K."/>
            <person name="Salamov A."/>
            <person name="Andreopoulos B."/>
            <person name="Baker S."/>
            <person name="Barry K."/>
            <person name="Bills G."/>
            <person name="Bluhm B."/>
            <person name="Cannon C."/>
            <person name="Castanera R."/>
            <person name="Culley D."/>
            <person name="Daum C."/>
            <person name="Ezra D."/>
            <person name="Gonzalez J."/>
            <person name="Henrissat B."/>
            <person name="Kuo A."/>
            <person name="Liang C."/>
            <person name="Lipzen A."/>
            <person name="Lutzoni F."/>
            <person name="Magnuson J."/>
            <person name="Mondo S."/>
            <person name="Nolan M."/>
            <person name="Ohm R."/>
            <person name="Pangilinan J."/>
            <person name="Park H.-J."/>
            <person name="Ramirez L."/>
            <person name="Alfaro M."/>
            <person name="Sun H."/>
            <person name="Tritt A."/>
            <person name="Yoshinaga Y."/>
            <person name="Zwiers L.-H."/>
            <person name="Turgeon B."/>
            <person name="Goodwin S."/>
            <person name="Spatafora J."/>
            <person name="Crous P."/>
            <person name="Grigoriev I."/>
        </authorList>
    </citation>
    <scope>NUCLEOTIDE SEQUENCE</scope>
    <source>
        <strain evidence="2">CBS 122367</strain>
    </source>
</reference>